<dbReference type="InterPro" id="IPR013087">
    <property type="entry name" value="Znf_C2H2_type"/>
</dbReference>
<dbReference type="Proteomes" id="UP001362899">
    <property type="component" value="Unassembled WGS sequence"/>
</dbReference>
<keyword evidence="1" id="KW-0479">Metal-binding</keyword>
<dbReference type="SMART" id="SM00355">
    <property type="entry name" value="ZnF_C2H2"/>
    <property type="match status" value="2"/>
</dbReference>
<evidence type="ECO:0000256" key="1">
    <source>
        <dbReference type="PROSITE-ProRule" id="PRU00042"/>
    </source>
</evidence>
<gene>
    <name evidence="4" type="ORF">DASB73_000620</name>
</gene>
<comment type="caution">
    <text evidence="4">The sequence shown here is derived from an EMBL/GenBank/DDBJ whole genome shotgun (WGS) entry which is preliminary data.</text>
</comment>
<evidence type="ECO:0000256" key="2">
    <source>
        <dbReference type="SAM" id="MobiDB-lite"/>
    </source>
</evidence>
<feature type="region of interest" description="Disordered" evidence="2">
    <location>
        <begin position="322"/>
        <end position="366"/>
    </location>
</feature>
<accession>A0AAV5RC06</accession>
<reference evidence="4 5" key="1">
    <citation type="journal article" date="2023" name="Elife">
        <title>Identification of key yeast species and microbe-microbe interactions impacting larval growth of Drosophila in the wild.</title>
        <authorList>
            <person name="Mure A."/>
            <person name="Sugiura Y."/>
            <person name="Maeda R."/>
            <person name="Honda K."/>
            <person name="Sakurai N."/>
            <person name="Takahashi Y."/>
            <person name="Watada M."/>
            <person name="Katoh T."/>
            <person name="Gotoh A."/>
            <person name="Gotoh Y."/>
            <person name="Taniguchi I."/>
            <person name="Nakamura K."/>
            <person name="Hayashi T."/>
            <person name="Katayama T."/>
            <person name="Uemura T."/>
            <person name="Hattori Y."/>
        </authorList>
    </citation>
    <scope>NUCLEOTIDE SEQUENCE [LARGE SCALE GENOMIC DNA]</scope>
    <source>
        <strain evidence="4 5">SB-73</strain>
    </source>
</reference>
<name>A0AAV5RC06_STABA</name>
<keyword evidence="1" id="KW-0862">Zinc</keyword>
<proteinExistence type="predicted"/>
<feature type="compositionally biased region" description="Polar residues" evidence="2">
    <location>
        <begin position="328"/>
        <end position="343"/>
    </location>
</feature>
<sequence>MAYFGNSNELNIEAPHTMDDINMEAYLNGYAQSSSKEIAPPDPLEFRNGLYIPPEETRHNQLSVEEVMGWTLSDDQNDSEDDLDDNEFDMDFDDVEFPPPLKSDSVNPVMCQRHLNQPNFNDMQYSPYVPPWSYTNTYPEDFAKNPEMYGKEDFPPFQFINPSNLQLHNNNYDYAMLQKQSNTNTEDIPISMDDLDMDIDLAVPVDLDVDDMYPILDEPKPSVANAPIASSSSNIEQHPTESSNITAISRAKENIHSAPETIIHSTDSIDDNIESGHPCSNSNTALREFENSYDDGDRQPKDLHLQASVMTTPPPEQAFIKPEKQQHELTSSINSSPNASIQTEPRRKKTRRRTARSSASSSGSTHFCNMMFADGSECHRSFTRPYDLARHQETIHAPVRKMYHCEYCGDDSKTFSRLDALSRHKRLKHSG</sequence>
<protein>
    <submittedName>
        <fullName evidence="4">Stress-regulated transcription factor</fullName>
    </submittedName>
</protein>
<dbReference type="GO" id="GO:0008270">
    <property type="term" value="F:zinc ion binding"/>
    <property type="evidence" value="ECO:0007669"/>
    <property type="project" value="UniProtKB-KW"/>
</dbReference>
<feature type="compositionally biased region" description="Basic residues" evidence="2">
    <location>
        <begin position="346"/>
        <end position="355"/>
    </location>
</feature>
<dbReference type="Gene3D" id="3.30.160.60">
    <property type="entry name" value="Classic Zinc Finger"/>
    <property type="match status" value="1"/>
</dbReference>
<dbReference type="SUPFAM" id="SSF57667">
    <property type="entry name" value="beta-beta-alpha zinc fingers"/>
    <property type="match status" value="1"/>
</dbReference>
<dbReference type="EMBL" id="BTGC01000001">
    <property type="protein sequence ID" value="GMM49104.1"/>
    <property type="molecule type" value="Genomic_DNA"/>
</dbReference>
<organism evidence="4 5">
    <name type="scientific">Starmerella bacillaris</name>
    <name type="common">Yeast</name>
    <name type="synonym">Candida zemplinina</name>
    <dbReference type="NCBI Taxonomy" id="1247836"/>
    <lineage>
        <taxon>Eukaryota</taxon>
        <taxon>Fungi</taxon>
        <taxon>Dikarya</taxon>
        <taxon>Ascomycota</taxon>
        <taxon>Saccharomycotina</taxon>
        <taxon>Dipodascomycetes</taxon>
        <taxon>Dipodascales</taxon>
        <taxon>Trichomonascaceae</taxon>
        <taxon>Starmerella</taxon>
    </lineage>
</organism>
<keyword evidence="1" id="KW-0863">Zinc-finger</keyword>
<dbReference type="Pfam" id="PF00096">
    <property type="entry name" value="zf-C2H2"/>
    <property type="match status" value="2"/>
</dbReference>
<keyword evidence="5" id="KW-1185">Reference proteome</keyword>
<dbReference type="AlphaFoldDB" id="A0AAV5RC06"/>
<feature type="domain" description="C2H2-type" evidence="3">
    <location>
        <begin position="403"/>
        <end position="431"/>
    </location>
</feature>
<dbReference type="PROSITE" id="PS50157">
    <property type="entry name" value="ZINC_FINGER_C2H2_2"/>
    <property type="match status" value="2"/>
</dbReference>
<dbReference type="InterPro" id="IPR036236">
    <property type="entry name" value="Znf_C2H2_sf"/>
</dbReference>
<evidence type="ECO:0000313" key="4">
    <source>
        <dbReference type="EMBL" id="GMM49104.1"/>
    </source>
</evidence>
<feature type="domain" description="C2H2-type" evidence="3">
    <location>
        <begin position="366"/>
        <end position="401"/>
    </location>
</feature>
<evidence type="ECO:0000259" key="3">
    <source>
        <dbReference type="PROSITE" id="PS50157"/>
    </source>
</evidence>
<evidence type="ECO:0000313" key="5">
    <source>
        <dbReference type="Proteomes" id="UP001362899"/>
    </source>
</evidence>